<dbReference type="InterPro" id="IPR036909">
    <property type="entry name" value="Cyt_c-like_dom_sf"/>
</dbReference>
<protein>
    <submittedName>
        <fullName evidence="7">Cytochrome c</fullName>
    </submittedName>
</protein>
<dbReference type="SUPFAM" id="SSF46626">
    <property type="entry name" value="Cytochrome c"/>
    <property type="match status" value="1"/>
</dbReference>
<evidence type="ECO:0000256" key="4">
    <source>
        <dbReference type="PROSITE-ProRule" id="PRU00433"/>
    </source>
</evidence>
<evidence type="ECO:0000313" key="7">
    <source>
        <dbReference type="EMBL" id="TRD23235.1"/>
    </source>
</evidence>
<dbReference type="Pfam" id="PF13442">
    <property type="entry name" value="Cytochrome_CBB3"/>
    <property type="match status" value="1"/>
</dbReference>
<feature type="chain" id="PRO_5022236565" evidence="5">
    <location>
        <begin position="21"/>
        <end position="100"/>
    </location>
</feature>
<evidence type="ECO:0000313" key="8">
    <source>
        <dbReference type="Proteomes" id="UP000318590"/>
    </source>
</evidence>
<feature type="signal peptide" evidence="5">
    <location>
        <begin position="1"/>
        <end position="20"/>
    </location>
</feature>
<sequence>MAEGRVLALALVAIPLVASAEPDPAHLERLVIQDCGSCHGLTRKGGLGPDLRAESLSHWDADGLTEIILDGIPGTAMPPWRPLLTEAEAQWIAQYLLTTE</sequence>
<dbReference type="PROSITE" id="PS51007">
    <property type="entry name" value="CYTC"/>
    <property type="match status" value="1"/>
</dbReference>
<proteinExistence type="predicted"/>
<keyword evidence="3 4" id="KW-0408">Iron</keyword>
<dbReference type="OrthoDB" id="8689082at2"/>
<dbReference type="AlphaFoldDB" id="A0A547QA16"/>
<dbReference type="EMBL" id="VFSV01000002">
    <property type="protein sequence ID" value="TRD23235.1"/>
    <property type="molecule type" value="Genomic_DNA"/>
</dbReference>
<dbReference type="InterPro" id="IPR009056">
    <property type="entry name" value="Cyt_c-like_dom"/>
</dbReference>
<evidence type="ECO:0000256" key="5">
    <source>
        <dbReference type="SAM" id="SignalP"/>
    </source>
</evidence>
<organism evidence="7 8">
    <name type="scientific">Palleronia caenipelagi</name>
    <dbReference type="NCBI Taxonomy" id="2489174"/>
    <lineage>
        <taxon>Bacteria</taxon>
        <taxon>Pseudomonadati</taxon>
        <taxon>Pseudomonadota</taxon>
        <taxon>Alphaproteobacteria</taxon>
        <taxon>Rhodobacterales</taxon>
        <taxon>Roseobacteraceae</taxon>
        <taxon>Palleronia</taxon>
    </lineage>
</organism>
<dbReference type="GO" id="GO:0020037">
    <property type="term" value="F:heme binding"/>
    <property type="evidence" value="ECO:0007669"/>
    <property type="project" value="InterPro"/>
</dbReference>
<keyword evidence="1 4" id="KW-0349">Heme</keyword>
<gene>
    <name evidence="7" type="ORF">FEV53_01370</name>
</gene>
<evidence type="ECO:0000256" key="1">
    <source>
        <dbReference type="ARBA" id="ARBA00022617"/>
    </source>
</evidence>
<evidence type="ECO:0000259" key="6">
    <source>
        <dbReference type="PROSITE" id="PS51007"/>
    </source>
</evidence>
<keyword evidence="8" id="KW-1185">Reference proteome</keyword>
<keyword evidence="5" id="KW-0732">Signal</keyword>
<dbReference type="Proteomes" id="UP000318590">
    <property type="component" value="Unassembled WGS sequence"/>
</dbReference>
<dbReference type="GO" id="GO:0046872">
    <property type="term" value="F:metal ion binding"/>
    <property type="evidence" value="ECO:0007669"/>
    <property type="project" value="UniProtKB-KW"/>
</dbReference>
<accession>A0A547QA16</accession>
<dbReference type="GO" id="GO:0009055">
    <property type="term" value="F:electron transfer activity"/>
    <property type="evidence" value="ECO:0007669"/>
    <property type="project" value="InterPro"/>
</dbReference>
<feature type="domain" description="Cytochrome c" evidence="6">
    <location>
        <begin position="22"/>
        <end position="100"/>
    </location>
</feature>
<dbReference type="RefSeq" id="WP_142833026.1">
    <property type="nucleotide sequence ID" value="NZ_VFSV01000002.1"/>
</dbReference>
<comment type="caution">
    <text evidence="7">The sequence shown here is derived from an EMBL/GenBank/DDBJ whole genome shotgun (WGS) entry which is preliminary data.</text>
</comment>
<reference evidence="7 8" key="1">
    <citation type="submission" date="2019-06" db="EMBL/GenBank/DDBJ databases">
        <title>Paenimaribius caenipelagi gen. nov., sp. nov., isolated from a tidal flat.</title>
        <authorList>
            <person name="Yoon J.-H."/>
        </authorList>
    </citation>
    <scope>NUCLEOTIDE SEQUENCE [LARGE SCALE GENOMIC DNA]</scope>
    <source>
        <strain evidence="7 8">JBTF-M29</strain>
    </source>
</reference>
<evidence type="ECO:0000256" key="3">
    <source>
        <dbReference type="ARBA" id="ARBA00023004"/>
    </source>
</evidence>
<dbReference type="Gene3D" id="1.10.760.10">
    <property type="entry name" value="Cytochrome c-like domain"/>
    <property type="match status" value="1"/>
</dbReference>
<keyword evidence="2 4" id="KW-0479">Metal-binding</keyword>
<evidence type="ECO:0000256" key="2">
    <source>
        <dbReference type="ARBA" id="ARBA00022723"/>
    </source>
</evidence>
<name>A0A547QA16_9RHOB</name>